<reference evidence="1 2" key="4">
    <citation type="journal article" date="2011" name="BMC Genomics">
        <title>RNA-Seq improves annotation of protein-coding genes in the cucumber genome.</title>
        <authorList>
            <person name="Li Z."/>
            <person name="Zhang Z."/>
            <person name="Yan P."/>
            <person name="Huang S."/>
            <person name="Fei Z."/>
            <person name="Lin K."/>
        </authorList>
    </citation>
    <scope>NUCLEOTIDE SEQUENCE [LARGE SCALE GENOMIC DNA]</scope>
    <source>
        <strain evidence="2">cv. 9930</strain>
    </source>
</reference>
<gene>
    <name evidence="1" type="ORF">Csa_6G057090</name>
</gene>
<dbReference type="Proteomes" id="UP000029981">
    <property type="component" value="Chromosome 6"/>
</dbReference>
<name>A0A0A0K9J1_CUCSA</name>
<evidence type="ECO:0000313" key="1">
    <source>
        <dbReference type="EMBL" id="KGN46143.1"/>
    </source>
</evidence>
<reference evidence="1 2" key="3">
    <citation type="journal article" date="2010" name="BMC Genomics">
        <title>Transcriptome sequencing and comparative analysis of cucumber flowers with different sex types.</title>
        <authorList>
            <person name="Guo S."/>
            <person name="Zheng Y."/>
            <person name="Joung J.G."/>
            <person name="Liu S."/>
            <person name="Zhang Z."/>
            <person name="Crasta O.R."/>
            <person name="Sobral B.W."/>
            <person name="Xu Y."/>
            <person name="Huang S."/>
            <person name="Fei Z."/>
        </authorList>
    </citation>
    <scope>NUCLEOTIDE SEQUENCE [LARGE SCALE GENOMIC DNA]</scope>
    <source>
        <strain evidence="2">cv. 9930</strain>
    </source>
</reference>
<protein>
    <submittedName>
        <fullName evidence="1">Uncharacterized protein</fullName>
    </submittedName>
</protein>
<dbReference type="EMBL" id="CM002927">
    <property type="protein sequence ID" value="KGN46143.1"/>
    <property type="molecule type" value="Genomic_DNA"/>
</dbReference>
<reference evidence="1 2" key="2">
    <citation type="journal article" date="2009" name="PLoS ONE">
        <title>An integrated genetic and cytogenetic map of the cucumber genome.</title>
        <authorList>
            <person name="Ren Y."/>
            <person name="Zhang Z."/>
            <person name="Liu J."/>
            <person name="Staub J.E."/>
            <person name="Han Y."/>
            <person name="Cheng Z."/>
            <person name="Li X."/>
            <person name="Lu J."/>
            <person name="Miao H."/>
            <person name="Kang H."/>
            <person name="Xie B."/>
            <person name="Gu X."/>
            <person name="Wang X."/>
            <person name="Du Y."/>
            <person name="Jin W."/>
            <person name="Huang S."/>
        </authorList>
    </citation>
    <scope>NUCLEOTIDE SEQUENCE [LARGE SCALE GENOMIC DNA]</scope>
    <source>
        <strain evidence="2">cv. 9930</strain>
    </source>
</reference>
<accession>A0A0A0K9J1</accession>
<dbReference type="Gramene" id="KGN46143">
    <property type="protein sequence ID" value="KGN46143"/>
    <property type="gene ID" value="Csa_6G057090"/>
</dbReference>
<dbReference type="AlphaFoldDB" id="A0A0A0K9J1"/>
<reference evidence="1 2" key="1">
    <citation type="journal article" date="2009" name="Nat. Genet.">
        <title>The genome of the cucumber, Cucumis sativus L.</title>
        <authorList>
            <person name="Huang S."/>
            <person name="Li R."/>
            <person name="Zhang Z."/>
            <person name="Li L."/>
            <person name="Gu X."/>
            <person name="Fan W."/>
            <person name="Lucas W.J."/>
            <person name="Wang X."/>
            <person name="Xie B."/>
            <person name="Ni P."/>
            <person name="Ren Y."/>
            <person name="Zhu H."/>
            <person name="Li J."/>
            <person name="Lin K."/>
            <person name="Jin W."/>
            <person name="Fei Z."/>
            <person name="Li G."/>
            <person name="Staub J."/>
            <person name="Kilian A."/>
            <person name="van der Vossen E.A."/>
            <person name="Wu Y."/>
            <person name="Guo J."/>
            <person name="He J."/>
            <person name="Jia Z."/>
            <person name="Ren Y."/>
            <person name="Tian G."/>
            <person name="Lu Y."/>
            <person name="Ruan J."/>
            <person name="Qian W."/>
            <person name="Wang M."/>
            <person name="Huang Q."/>
            <person name="Li B."/>
            <person name="Xuan Z."/>
            <person name="Cao J."/>
            <person name="Asan"/>
            <person name="Wu Z."/>
            <person name="Zhang J."/>
            <person name="Cai Q."/>
            <person name="Bai Y."/>
            <person name="Zhao B."/>
            <person name="Han Y."/>
            <person name="Li Y."/>
            <person name="Li X."/>
            <person name="Wang S."/>
            <person name="Shi Q."/>
            <person name="Liu S."/>
            <person name="Cho W.K."/>
            <person name="Kim J.Y."/>
            <person name="Xu Y."/>
            <person name="Heller-Uszynska K."/>
            <person name="Miao H."/>
            <person name="Cheng Z."/>
            <person name="Zhang S."/>
            <person name="Wu J."/>
            <person name="Yang Y."/>
            <person name="Kang H."/>
            <person name="Li M."/>
            <person name="Liang H."/>
            <person name="Ren X."/>
            <person name="Shi Z."/>
            <person name="Wen M."/>
            <person name="Jian M."/>
            <person name="Yang H."/>
            <person name="Zhang G."/>
            <person name="Yang Z."/>
            <person name="Chen R."/>
            <person name="Liu S."/>
            <person name="Li J."/>
            <person name="Ma L."/>
            <person name="Liu H."/>
            <person name="Zhou Y."/>
            <person name="Zhao J."/>
            <person name="Fang X."/>
            <person name="Li G."/>
            <person name="Fang L."/>
            <person name="Li Y."/>
            <person name="Liu D."/>
            <person name="Zheng H."/>
            <person name="Zhang Y."/>
            <person name="Qin N."/>
            <person name="Li Z."/>
            <person name="Yang G."/>
            <person name="Yang S."/>
            <person name="Bolund L."/>
            <person name="Kristiansen K."/>
            <person name="Zheng H."/>
            <person name="Li S."/>
            <person name="Zhang X."/>
            <person name="Yang H."/>
            <person name="Wang J."/>
            <person name="Sun R."/>
            <person name="Zhang B."/>
            <person name="Jiang S."/>
            <person name="Wang J."/>
            <person name="Du Y."/>
            <person name="Li S."/>
        </authorList>
    </citation>
    <scope>NUCLEOTIDE SEQUENCE [LARGE SCALE GENOMIC DNA]</scope>
    <source>
        <strain evidence="2">cv. 9930</strain>
    </source>
</reference>
<sequence length="95" mass="10629">MTAYGCCSKEWQGKCNFALNYTNSSSSNLCFLSNNPWSGRANSSASSSSILSELQIVEICTDMLEITWDDEEMCLKDQYTQEGKTTSESEMLQLL</sequence>
<proteinExistence type="predicted"/>
<organism evidence="1 2">
    <name type="scientific">Cucumis sativus</name>
    <name type="common">Cucumber</name>
    <dbReference type="NCBI Taxonomy" id="3659"/>
    <lineage>
        <taxon>Eukaryota</taxon>
        <taxon>Viridiplantae</taxon>
        <taxon>Streptophyta</taxon>
        <taxon>Embryophyta</taxon>
        <taxon>Tracheophyta</taxon>
        <taxon>Spermatophyta</taxon>
        <taxon>Magnoliopsida</taxon>
        <taxon>eudicotyledons</taxon>
        <taxon>Gunneridae</taxon>
        <taxon>Pentapetalae</taxon>
        <taxon>rosids</taxon>
        <taxon>fabids</taxon>
        <taxon>Cucurbitales</taxon>
        <taxon>Cucurbitaceae</taxon>
        <taxon>Benincaseae</taxon>
        <taxon>Cucumis</taxon>
    </lineage>
</organism>
<evidence type="ECO:0000313" key="2">
    <source>
        <dbReference type="Proteomes" id="UP000029981"/>
    </source>
</evidence>
<keyword evidence="2" id="KW-1185">Reference proteome</keyword>